<keyword evidence="11" id="KW-1185">Reference proteome</keyword>
<protein>
    <submittedName>
        <fullName evidence="10">C-type cytochrome</fullName>
    </submittedName>
</protein>
<evidence type="ECO:0000313" key="11">
    <source>
        <dbReference type="Proteomes" id="UP000515240"/>
    </source>
</evidence>
<dbReference type="EMBL" id="CP058554">
    <property type="protein sequence ID" value="QMV72575.1"/>
    <property type="molecule type" value="Genomic_DNA"/>
</dbReference>
<dbReference type="AlphaFoldDB" id="A0A7G5EF00"/>
<dbReference type="PROSITE" id="PS51007">
    <property type="entry name" value="CYTC"/>
    <property type="match status" value="1"/>
</dbReference>
<dbReference type="RefSeq" id="WP_182326992.1">
    <property type="nucleotide sequence ID" value="NZ_CP058554.1"/>
</dbReference>
<dbReference type="Gene3D" id="1.10.760.10">
    <property type="entry name" value="Cytochrome c-like domain"/>
    <property type="match status" value="1"/>
</dbReference>
<keyword evidence="1" id="KW-0813">Transport</keyword>
<dbReference type="GO" id="GO:0009055">
    <property type="term" value="F:electron transfer activity"/>
    <property type="evidence" value="ECO:0007669"/>
    <property type="project" value="InterPro"/>
</dbReference>
<evidence type="ECO:0000256" key="3">
    <source>
        <dbReference type="ARBA" id="ARBA00022723"/>
    </source>
</evidence>
<dbReference type="GO" id="GO:0020037">
    <property type="term" value="F:heme binding"/>
    <property type="evidence" value="ECO:0007669"/>
    <property type="project" value="InterPro"/>
</dbReference>
<feature type="binding site" description="covalent" evidence="6">
    <location>
        <position position="130"/>
    </location>
    <ligand>
        <name>heme c</name>
        <dbReference type="ChEBI" id="CHEBI:61717"/>
    </ligand>
</feature>
<dbReference type="GO" id="GO:0005506">
    <property type="term" value="F:iron ion binding"/>
    <property type="evidence" value="ECO:0007669"/>
    <property type="project" value="InterPro"/>
</dbReference>
<comment type="PTM">
    <text evidence="6">Binds 1 heme c group covalently per subunit.</text>
</comment>
<keyword evidence="2 6" id="KW-0349">Heme</keyword>
<keyword evidence="3 6" id="KW-0479">Metal-binding</keyword>
<evidence type="ECO:0000256" key="7">
    <source>
        <dbReference type="SAM" id="MobiDB-lite"/>
    </source>
</evidence>
<evidence type="ECO:0000313" key="10">
    <source>
        <dbReference type="EMBL" id="QMV72575.1"/>
    </source>
</evidence>
<keyword evidence="8" id="KW-0812">Transmembrane</keyword>
<sequence>MSDPQHQDPPPESDLDNEPPRRSRWLGVLIVAFALVVGLGMLNIGRLIIRPKPEVTAADRLVEASPQLQKGRDLVTRGGDCMRCHTVELDIVGPGFRNIAKRYAGRDDAVPYLASKIREGSVGEWGRIVMPRHPQVTQEQAELMAAWLMALGPPKDPAASPP</sequence>
<evidence type="ECO:0000256" key="1">
    <source>
        <dbReference type="ARBA" id="ARBA00022448"/>
    </source>
</evidence>
<organism evidence="10 11">
    <name type="scientific">Comamonas piscis</name>
    <dbReference type="NCBI Taxonomy" id="1562974"/>
    <lineage>
        <taxon>Bacteria</taxon>
        <taxon>Pseudomonadati</taxon>
        <taxon>Pseudomonadota</taxon>
        <taxon>Betaproteobacteria</taxon>
        <taxon>Burkholderiales</taxon>
        <taxon>Comamonadaceae</taxon>
        <taxon>Comamonas</taxon>
    </lineage>
</organism>
<evidence type="ECO:0000256" key="6">
    <source>
        <dbReference type="PIRSR" id="PIRSR602324-1"/>
    </source>
</evidence>
<accession>A0A7G5EF00</accession>
<feature type="domain" description="Cytochrome c" evidence="9">
    <location>
        <begin position="66"/>
        <end position="152"/>
    </location>
</feature>
<dbReference type="InterPro" id="IPR036909">
    <property type="entry name" value="Cyt_c-like_dom_sf"/>
</dbReference>
<evidence type="ECO:0000256" key="8">
    <source>
        <dbReference type="SAM" id="Phobius"/>
    </source>
</evidence>
<dbReference type="PRINTS" id="PR00606">
    <property type="entry name" value="CYTCHROMECID"/>
</dbReference>
<keyword evidence="8" id="KW-1133">Transmembrane helix</keyword>
<dbReference type="Proteomes" id="UP000515240">
    <property type="component" value="Chromosome"/>
</dbReference>
<name>A0A7G5EF00_9BURK</name>
<reference evidence="10 11" key="1">
    <citation type="journal article" date="2020" name="G3 (Bethesda)">
        <title>CeMbio - The Caenorhabditis elegans Microbiome Resource.</title>
        <authorList>
            <person name="Dirksen P."/>
            <person name="Assie A."/>
            <person name="Zimmermann J."/>
            <person name="Zhang F."/>
            <person name="Tietje A.M."/>
            <person name="Marsh S.A."/>
            <person name="Felix M.A."/>
            <person name="Shapira M."/>
            <person name="Kaleta C."/>
            <person name="Schulenburg H."/>
            <person name="Samuel B."/>
        </authorList>
    </citation>
    <scope>NUCLEOTIDE SEQUENCE [LARGE SCALE GENOMIC DNA]</scope>
    <source>
        <strain evidence="10 11">BIGb0172</strain>
    </source>
</reference>
<dbReference type="InterPro" id="IPR002324">
    <property type="entry name" value="Cyt_c_ID"/>
</dbReference>
<evidence type="ECO:0000256" key="2">
    <source>
        <dbReference type="ARBA" id="ARBA00022617"/>
    </source>
</evidence>
<keyword evidence="4" id="KW-0249">Electron transport</keyword>
<dbReference type="InterPro" id="IPR009056">
    <property type="entry name" value="Cyt_c-like_dom"/>
</dbReference>
<keyword evidence="8" id="KW-0472">Membrane</keyword>
<proteinExistence type="predicted"/>
<keyword evidence="5 6" id="KW-0408">Iron</keyword>
<evidence type="ECO:0000256" key="4">
    <source>
        <dbReference type="ARBA" id="ARBA00022982"/>
    </source>
</evidence>
<evidence type="ECO:0000256" key="5">
    <source>
        <dbReference type="ARBA" id="ARBA00023004"/>
    </source>
</evidence>
<feature type="region of interest" description="Disordered" evidence="7">
    <location>
        <begin position="1"/>
        <end position="20"/>
    </location>
</feature>
<evidence type="ECO:0000259" key="9">
    <source>
        <dbReference type="PROSITE" id="PS51007"/>
    </source>
</evidence>
<feature type="transmembrane region" description="Helical" evidence="8">
    <location>
        <begin position="25"/>
        <end position="44"/>
    </location>
</feature>
<feature type="binding site" description="covalent" evidence="6">
    <location>
        <position position="85"/>
    </location>
    <ligand>
        <name>heme c</name>
        <dbReference type="ChEBI" id="CHEBI:61717"/>
    </ligand>
</feature>
<gene>
    <name evidence="10" type="ORF">HS961_06830</name>
</gene>
<dbReference type="SUPFAM" id="SSF46626">
    <property type="entry name" value="Cytochrome c"/>
    <property type="match status" value="1"/>
</dbReference>
<feature type="binding site" description="covalent" evidence="6">
    <location>
        <position position="81"/>
    </location>
    <ligand>
        <name>heme c</name>
        <dbReference type="ChEBI" id="CHEBI:61717"/>
    </ligand>
</feature>
<dbReference type="KEGG" id="cpis:HS961_06830"/>
<dbReference type="Pfam" id="PF00034">
    <property type="entry name" value="Cytochrom_C"/>
    <property type="match status" value="1"/>
</dbReference>